<evidence type="ECO:0000313" key="8">
    <source>
        <dbReference type="EMBL" id="UWZ50974.1"/>
    </source>
</evidence>
<dbReference type="Pfam" id="PF00501">
    <property type="entry name" value="AMP-binding"/>
    <property type="match status" value="1"/>
</dbReference>
<dbReference type="InterPro" id="IPR045851">
    <property type="entry name" value="AMP-bd_C_sf"/>
</dbReference>
<dbReference type="Pfam" id="PF23024">
    <property type="entry name" value="AMP-dom_DIP2-like"/>
    <property type="match status" value="1"/>
</dbReference>
<dbReference type="SUPFAM" id="SSF56801">
    <property type="entry name" value="Acetyl-CoA synthetase-like"/>
    <property type="match status" value="1"/>
</dbReference>
<dbReference type="Proteomes" id="UP001058003">
    <property type="component" value="Chromosome"/>
</dbReference>
<dbReference type="GO" id="GO:0071766">
    <property type="term" value="P:Actinobacterium-type cell wall biogenesis"/>
    <property type="evidence" value="ECO:0007669"/>
    <property type="project" value="UniProtKB-ARBA"/>
</dbReference>
<dbReference type="InterPro" id="IPR040097">
    <property type="entry name" value="FAAL/FAAC"/>
</dbReference>
<feature type="region of interest" description="Disordered" evidence="5">
    <location>
        <begin position="541"/>
        <end position="570"/>
    </location>
</feature>
<feature type="domain" description="AMP-dependent synthetase/ligase" evidence="6">
    <location>
        <begin position="10"/>
        <end position="407"/>
    </location>
</feature>
<evidence type="ECO:0000256" key="5">
    <source>
        <dbReference type="SAM" id="MobiDB-lite"/>
    </source>
</evidence>
<evidence type="ECO:0000256" key="3">
    <source>
        <dbReference type="ARBA" id="ARBA00022832"/>
    </source>
</evidence>
<dbReference type="RefSeq" id="WP_162189820.1">
    <property type="nucleotide sequence ID" value="NZ_CP073767.1"/>
</dbReference>
<dbReference type="GO" id="GO:0070566">
    <property type="term" value="F:adenylyltransferase activity"/>
    <property type="evidence" value="ECO:0007669"/>
    <property type="project" value="TreeGrafter"/>
</dbReference>
<dbReference type="PANTHER" id="PTHR22754:SF32">
    <property type="entry name" value="DISCO-INTERACTING PROTEIN 2"/>
    <property type="match status" value="1"/>
</dbReference>
<keyword evidence="2 8" id="KW-0436">Ligase</keyword>
<dbReference type="PROSITE" id="PS00455">
    <property type="entry name" value="AMP_BINDING"/>
    <property type="match status" value="1"/>
</dbReference>
<dbReference type="KEGG" id="daur:Daura_29750"/>
<evidence type="ECO:0000256" key="2">
    <source>
        <dbReference type="ARBA" id="ARBA00022598"/>
    </source>
</evidence>
<evidence type="ECO:0000259" key="6">
    <source>
        <dbReference type="Pfam" id="PF00501"/>
    </source>
</evidence>
<sequence>MRTLVDLLRGQAAANPDRPACTELDSHGQEVLTLTYAQLEQRVRDTAALLQQTASPGDRAMLMLPNGIDFVVAFFACAYAGLVAVPSPAPDAIHGGRRTLGRLDGIVKDADPAVVLTTAQHAESSLVADLGSVEPIVVADVPAGLAGLWRDPGVRPEDPAFLQYTSGSTSAPKGVVLTHGNVVANAAAIAVLVEAPRCDPAEFCVVSWLPIFHDMGLAQMIGGLYPGGRVVLLPPMALLMRPFVWLDAISRFRAWVSSAPNFAYELCVAKITEEQKARLDLSGWRVALNGAEPVRHSTLTAFTAAFAGAGLSPATLRPCYGLAEAVVYVTGAREPDDARVADLDAAALAERGELVAPRPGHPSRQVVACGRVPANLDVRIVADGAPAPDGLVGEVWVAGDSVSAGYWRQPEATEARFGGRLADRPGAAYLRTGDLGFLRDGQLYVLGRVDDLIIVDGRNHYPTDIERTVSAAHPAIGTDCVAAVPYGDDGQLGIVAETARQVRVDRAAGGAGVPYDEVAAAVRRAVAEEHQLHVGPVTLLRPGGLPRTTSGKVQRRRSRELLADGGPKAW</sequence>
<dbReference type="AlphaFoldDB" id="A0A9Q9ICM5"/>
<protein>
    <submittedName>
        <fullName evidence="8">Fatty acyl-AMP ligase</fullName>
    </submittedName>
</protein>
<keyword evidence="9" id="KW-1185">Reference proteome</keyword>
<dbReference type="FunFam" id="3.40.50.12780:FF:000013">
    <property type="entry name" value="Long-chain-fatty-acid--AMP ligase FadD32"/>
    <property type="match status" value="1"/>
</dbReference>
<comment type="similarity">
    <text evidence="1">Belongs to the ATP-dependent AMP-binding enzyme family.</text>
</comment>
<keyword evidence="4" id="KW-0443">Lipid metabolism</keyword>
<accession>A0A9Q9ICM5</accession>
<dbReference type="GO" id="GO:0006633">
    <property type="term" value="P:fatty acid biosynthetic process"/>
    <property type="evidence" value="ECO:0007669"/>
    <property type="project" value="TreeGrafter"/>
</dbReference>
<reference evidence="8" key="1">
    <citation type="submission" date="2021-04" db="EMBL/GenBank/DDBJ databases">
        <title>Dactylosporangium aurantiacum NRRL B-8018 full assembly.</title>
        <authorList>
            <person name="Hartkoorn R.C."/>
            <person name="Beaudoing E."/>
            <person name="Hot D."/>
        </authorList>
    </citation>
    <scope>NUCLEOTIDE SEQUENCE</scope>
    <source>
        <strain evidence="8">NRRL B-8018</strain>
    </source>
</reference>
<dbReference type="InterPro" id="IPR000873">
    <property type="entry name" value="AMP-dep_synth/lig_dom"/>
</dbReference>
<keyword evidence="3" id="KW-0276">Fatty acid metabolism</keyword>
<evidence type="ECO:0000313" key="9">
    <source>
        <dbReference type="Proteomes" id="UP001058003"/>
    </source>
</evidence>
<dbReference type="InterPro" id="IPR020845">
    <property type="entry name" value="AMP-binding_CS"/>
</dbReference>
<evidence type="ECO:0000259" key="7">
    <source>
        <dbReference type="Pfam" id="PF23024"/>
    </source>
</evidence>
<organism evidence="8 9">
    <name type="scientific">Dactylosporangium aurantiacum</name>
    <dbReference type="NCBI Taxonomy" id="35754"/>
    <lineage>
        <taxon>Bacteria</taxon>
        <taxon>Bacillati</taxon>
        <taxon>Actinomycetota</taxon>
        <taxon>Actinomycetes</taxon>
        <taxon>Micromonosporales</taxon>
        <taxon>Micromonosporaceae</taxon>
        <taxon>Dactylosporangium</taxon>
    </lineage>
</organism>
<dbReference type="Gene3D" id="3.30.300.30">
    <property type="match status" value="1"/>
</dbReference>
<name>A0A9Q9ICM5_9ACTN</name>
<dbReference type="Gene3D" id="3.40.50.12780">
    <property type="entry name" value="N-terminal domain of ligase-like"/>
    <property type="match status" value="1"/>
</dbReference>
<evidence type="ECO:0000256" key="4">
    <source>
        <dbReference type="ARBA" id="ARBA00023098"/>
    </source>
</evidence>
<gene>
    <name evidence="8" type="ORF">Daura_29750</name>
</gene>
<dbReference type="InterPro" id="IPR025110">
    <property type="entry name" value="AMP-bd_C"/>
</dbReference>
<dbReference type="GO" id="GO:0016874">
    <property type="term" value="F:ligase activity"/>
    <property type="evidence" value="ECO:0007669"/>
    <property type="project" value="UniProtKB-KW"/>
</dbReference>
<proteinExistence type="inferred from homology"/>
<dbReference type="PANTHER" id="PTHR22754">
    <property type="entry name" value="DISCO-INTERACTING PROTEIN 2 DIP2 -RELATED"/>
    <property type="match status" value="1"/>
</dbReference>
<evidence type="ECO:0000256" key="1">
    <source>
        <dbReference type="ARBA" id="ARBA00006432"/>
    </source>
</evidence>
<dbReference type="InterPro" id="IPR042099">
    <property type="entry name" value="ANL_N_sf"/>
</dbReference>
<feature type="domain" description="AMP-binding enzyme C-terminal" evidence="7">
    <location>
        <begin position="451"/>
        <end position="557"/>
    </location>
</feature>
<dbReference type="EMBL" id="CP073767">
    <property type="protein sequence ID" value="UWZ50974.1"/>
    <property type="molecule type" value="Genomic_DNA"/>
</dbReference>
<dbReference type="GO" id="GO:0005886">
    <property type="term" value="C:plasma membrane"/>
    <property type="evidence" value="ECO:0007669"/>
    <property type="project" value="TreeGrafter"/>
</dbReference>
<dbReference type="CDD" id="cd05931">
    <property type="entry name" value="FAAL"/>
    <property type="match status" value="1"/>
</dbReference>